<keyword evidence="2" id="KW-0862">Zinc</keyword>
<comment type="similarity">
    <text evidence="1">Belongs to the eukaryotic ribosomal protein eL24 family.</text>
</comment>
<evidence type="ECO:0000256" key="3">
    <source>
        <dbReference type="ARBA" id="ARBA00035507"/>
    </source>
</evidence>
<evidence type="ECO:0000313" key="5">
    <source>
        <dbReference type="EMBL" id="ASI13381.1"/>
    </source>
</evidence>
<dbReference type="GO" id="GO:0005840">
    <property type="term" value="C:ribosome"/>
    <property type="evidence" value="ECO:0007669"/>
    <property type="project" value="UniProtKB-KW"/>
</dbReference>
<dbReference type="GeneID" id="33313597"/>
<protein>
    <recommendedName>
        <fullName evidence="3">50S ribosomal protein L24e</fullName>
    </recommendedName>
</protein>
<evidence type="ECO:0000259" key="4">
    <source>
        <dbReference type="SMART" id="SM00746"/>
    </source>
</evidence>
<dbReference type="OrthoDB" id="55506at2157"/>
<organism evidence="5 6">
    <name type="scientific">Candidatus Mancarchaeum acidiphilum</name>
    <dbReference type="NCBI Taxonomy" id="1920749"/>
    <lineage>
        <taxon>Archaea</taxon>
        <taxon>Candidatus Micrarchaeota</taxon>
        <taxon>Candidatus Mancarchaeum</taxon>
    </lineage>
</organism>
<name>A0A218NLP3_9ARCH</name>
<dbReference type="InterPro" id="IPR000988">
    <property type="entry name" value="Ribosomal_eL24-rel_N"/>
</dbReference>
<keyword evidence="5" id="KW-0689">Ribosomal protein</keyword>
<dbReference type="SMART" id="SM00746">
    <property type="entry name" value="TRASH"/>
    <property type="match status" value="1"/>
</dbReference>
<keyword evidence="2" id="KW-0863">Zinc-finger</keyword>
<dbReference type="RefSeq" id="WP_088819551.1">
    <property type="nucleotide sequence ID" value="NZ_CP019964.1"/>
</dbReference>
<dbReference type="SUPFAM" id="SSF57716">
    <property type="entry name" value="Glucocorticoid receptor-like (DNA-binding domain)"/>
    <property type="match status" value="1"/>
</dbReference>
<dbReference type="InterPro" id="IPR038630">
    <property type="entry name" value="L24e/L24_sf"/>
</dbReference>
<evidence type="ECO:0000313" key="6">
    <source>
        <dbReference type="Proteomes" id="UP000197679"/>
    </source>
</evidence>
<dbReference type="AlphaFoldDB" id="A0A218NLP3"/>
<evidence type="ECO:0000256" key="2">
    <source>
        <dbReference type="ARBA" id="ARBA00022771"/>
    </source>
</evidence>
<dbReference type="EMBL" id="CP019964">
    <property type="protein sequence ID" value="ASI13381.1"/>
    <property type="molecule type" value="Genomic_DNA"/>
</dbReference>
<feature type="domain" description="TRASH" evidence="4">
    <location>
        <begin position="3"/>
        <end position="41"/>
    </location>
</feature>
<keyword evidence="5" id="KW-0687">Ribonucleoprotein</keyword>
<dbReference type="InterPro" id="IPR011017">
    <property type="entry name" value="TRASH_dom"/>
</dbReference>
<keyword evidence="6" id="KW-1185">Reference proteome</keyword>
<dbReference type="KEGG" id="marh:Mia14_0036"/>
<proteinExistence type="inferred from homology"/>
<gene>
    <name evidence="5" type="ORF">Mia14_0036</name>
</gene>
<accession>A0A218NLP3</accession>
<evidence type="ECO:0000256" key="1">
    <source>
        <dbReference type="ARBA" id="ARBA00005647"/>
    </source>
</evidence>
<sequence length="69" mass="8077">MKCSYCSKEIKKGTGILYVFRTGKVNYFCSNRCYVNSIVLRRKYNRKESSKAKETDLSRVIKAEAKEQK</sequence>
<dbReference type="GO" id="GO:0008270">
    <property type="term" value="F:zinc ion binding"/>
    <property type="evidence" value="ECO:0007669"/>
    <property type="project" value="UniProtKB-KW"/>
</dbReference>
<keyword evidence="2" id="KW-0479">Metal-binding</keyword>
<dbReference type="Gene3D" id="2.30.170.20">
    <property type="entry name" value="Ribosomal protein L24e"/>
    <property type="match status" value="1"/>
</dbReference>
<dbReference type="Pfam" id="PF01246">
    <property type="entry name" value="Ribosomal_L24e"/>
    <property type="match status" value="1"/>
</dbReference>
<reference evidence="5 6" key="1">
    <citation type="journal article" date="2017" name="Nat. Commun.">
        <title>'ARMAN' archaea depend on association with euryarchaeal host in culture and in situ.</title>
        <authorList>
            <person name="Golyshina O."/>
            <person name="Toshchakov S."/>
            <person name="Makarova K."/>
            <person name="Gavrilov S."/>
            <person name="Korzhenkov A."/>
            <person name="La Cono V."/>
            <person name="Arcadi E."/>
            <person name="Nechitaylo T."/>
            <person name="Ferrer M."/>
            <person name="Kublanov I."/>
            <person name="Wolf Y."/>
            <person name="Yakimov M."/>
            <person name="Golyshin P."/>
            <person name="Slesarev A."/>
            <person name="Kozyavkin S."/>
        </authorList>
    </citation>
    <scope>NUCLEOTIDE SEQUENCE [LARGE SCALE GENOMIC DNA]</scope>
    <source>
        <strain evidence="5 6">Mia14</strain>
    </source>
</reference>
<dbReference type="Proteomes" id="UP000197679">
    <property type="component" value="Chromosome"/>
</dbReference>